<dbReference type="InterPro" id="IPR036880">
    <property type="entry name" value="Kunitz_BPTI_sf"/>
</dbReference>
<dbReference type="GO" id="GO:0004867">
    <property type="term" value="F:serine-type endopeptidase inhibitor activity"/>
    <property type="evidence" value="ECO:0007669"/>
    <property type="project" value="UniProtKB-UniRule"/>
</dbReference>
<organism evidence="12 13">
    <name type="scientific">Salvator merianae</name>
    <name type="common">Argentine black and white tegu</name>
    <name type="synonym">Tupinambis merianae</name>
    <dbReference type="NCBI Taxonomy" id="96440"/>
    <lineage>
        <taxon>Eukaryota</taxon>
        <taxon>Metazoa</taxon>
        <taxon>Chordata</taxon>
        <taxon>Craniata</taxon>
        <taxon>Vertebrata</taxon>
        <taxon>Euteleostomi</taxon>
        <taxon>Lepidosauria</taxon>
        <taxon>Squamata</taxon>
        <taxon>Bifurcata</taxon>
        <taxon>Unidentata</taxon>
        <taxon>Episquamata</taxon>
        <taxon>Laterata</taxon>
        <taxon>Teiioidea</taxon>
        <taxon>Teiidae</taxon>
        <taxon>Salvator</taxon>
    </lineage>
</organism>
<dbReference type="Pfam" id="PF00014">
    <property type="entry name" value="Kunitz_BPTI"/>
    <property type="match status" value="3"/>
</dbReference>
<reference evidence="12" key="1">
    <citation type="submission" date="2025-08" db="UniProtKB">
        <authorList>
            <consortium name="Ensembl"/>
        </authorList>
    </citation>
    <scope>IDENTIFICATION</scope>
</reference>
<dbReference type="GeneTree" id="ENSGT00940000159917"/>
<dbReference type="PANTHER" id="PTHR10083:SF374">
    <property type="entry name" value="BPTI_KUNITZ INHIBITOR DOMAIN-CONTAINING PROTEIN"/>
    <property type="match status" value="1"/>
</dbReference>
<dbReference type="Proteomes" id="UP000694421">
    <property type="component" value="Unplaced"/>
</dbReference>
<dbReference type="InterPro" id="IPR002223">
    <property type="entry name" value="Kunitz_BPTI"/>
</dbReference>
<accession>A0A8D0BWN7</accession>
<evidence type="ECO:0000256" key="10">
    <source>
        <dbReference type="PIRNR" id="PIRNR001620"/>
    </source>
</evidence>
<keyword evidence="2" id="KW-0964">Secreted</keyword>
<comment type="subcellular location">
    <subcellularLocation>
        <location evidence="1 10">Secreted</location>
    </subcellularLocation>
</comment>
<keyword evidence="9" id="KW-0325">Glycoprotein</keyword>
<dbReference type="FunFam" id="4.10.410.10:FF:000004">
    <property type="entry name" value="Tissue factor pathway inhibitor"/>
    <property type="match status" value="1"/>
</dbReference>
<keyword evidence="13" id="KW-1185">Reference proteome</keyword>
<evidence type="ECO:0000256" key="8">
    <source>
        <dbReference type="ARBA" id="ARBA00023157"/>
    </source>
</evidence>
<proteinExistence type="predicted"/>
<protein>
    <recommendedName>
        <fullName evidence="10">Tissue factor pathway inhibitor</fullName>
    </recommendedName>
</protein>
<keyword evidence="3 10" id="KW-0646">Protease inhibitor</keyword>
<evidence type="ECO:0000313" key="13">
    <source>
        <dbReference type="Proteomes" id="UP000694421"/>
    </source>
</evidence>
<dbReference type="GO" id="GO:0005615">
    <property type="term" value="C:extracellular space"/>
    <property type="evidence" value="ECO:0007669"/>
    <property type="project" value="TreeGrafter"/>
</dbReference>
<keyword evidence="6 10" id="KW-0722">Serine protease inhibitor</keyword>
<dbReference type="CDD" id="cd00109">
    <property type="entry name" value="Kunitz-type"/>
    <property type="match status" value="1"/>
</dbReference>
<dbReference type="FunFam" id="4.10.410.10:FF:000011">
    <property type="entry name" value="Tissue factor pathway inhibitor"/>
    <property type="match status" value="1"/>
</dbReference>
<evidence type="ECO:0000256" key="4">
    <source>
        <dbReference type="ARBA" id="ARBA00022696"/>
    </source>
</evidence>
<evidence type="ECO:0000256" key="5">
    <source>
        <dbReference type="ARBA" id="ARBA00022737"/>
    </source>
</evidence>
<dbReference type="PROSITE" id="PS00280">
    <property type="entry name" value="BPTI_KUNITZ_1"/>
    <property type="match status" value="2"/>
</dbReference>
<keyword evidence="8" id="KW-1015">Disulfide bond</keyword>
<keyword evidence="10" id="KW-0732">Signal</keyword>
<keyword evidence="4 10" id="KW-0356">Hemostasis</keyword>
<evidence type="ECO:0000256" key="9">
    <source>
        <dbReference type="ARBA" id="ARBA00023180"/>
    </source>
</evidence>
<evidence type="ECO:0000256" key="1">
    <source>
        <dbReference type="ARBA" id="ARBA00004613"/>
    </source>
</evidence>
<dbReference type="InterPro" id="IPR020901">
    <property type="entry name" value="Prtase_inh_Kunz-CS"/>
</dbReference>
<dbReference type="AlphaFoldDB" id="A0A8D0BWN7"/>
<keyword evidence="5" id="KW-0677">Repeat</keyword>
<dbReference type="Ensembl" id="ENSSMRT00000016608.1">
    <property type="protein sequence ID" value="ENSSMRP00000014257.1"/>
    <property type="gene ID" value="ENSSMRG00000011095.1"/>
</dbReference>
<reference evidence="12" key="2">
    <citation type="submission" date="2025-09" db="UniProtKB">
        <authorList>
            <consortium name="Ensembl"/>
        </authorList>
    </citation>
    <scope>IDENTIFICATION</scope>
</reference>
<evidence type="ECO:0000256" key="6">
    <source>
        <dbReference type="ARBA" id="ARBA00022900"/>
    </source>
</evidence>
<sequence>MEPVRGRSRGFWLAGAVLLFLTQSGAEKALRKITKICLQPPEEGPCRALLGRWFYNITSQTCEEFSYGGCLGNENRFLSLEECSSFCGRIEKVPRKCRPEANSGRCKAYIEQFYFNLESMKCEKFIYGGCGGNVNRFGTAKACRNFCIKDIPSMCNSPKDEGSCSASIPRFYYNKDEHKCEQFTWTGCGGNNNNFVSERDCYKTCRIGKGKRKDQKYLDA</sequence>
<feature type="domain" description="BPTI/Kunitz inhibitor" evidence="11">
    <location>
        <begin position="155"/>
        <end position="205"/>
    </location>
</feature>
<evidence type="ECO:0000256" key="7">
    <source>
        <dbReference type="ARBA" id="ARBA00023084"/>
    </source>
</evidence>
<evidence type="ECO:0000256" key="3">
    <source>
        <dbReference type="ARBA" id="ARBA00022690"/>
    </source>
</evidence>
<feature type="chain" id="PRO_5034356597" description="Tissue factor pathway inhibitor" evidence="10">
    <location>
        <begin position="27"/>
        <end position="220"/>
    </location>
</feature>
<dbReference type="InterPro" id="IPR008296">
    <property type="entry name" value="TFPI-like"/>
</dbReference>
<dbReference type="SMART" id="SM00131">
    <property type="entry name" value="KU"/>
    <property type="match status" value="3"/>
</dbReference>
<evidence type="ECO:0000313" key="12">
    <source>
        <dbReference type="Ensembl" id="ENSSMRP00000014257.1"/>
    </source>
</evidence>
<dbReference type="SUPFAM" id="SSF57362">
    <property type="entry name" value="BPTI-like"/>
    <property type="match status" value="3"/>
</dbReference>
<dbReference type="OMA" id="REEYFFN"/>
<feature type="signal peptide" evidence="10">
    <location>
        <begin position="1"/>
        <end position="26"/>
    </location>
</feature>
<evidence type="ECO:0000259" key="11">
    <source>
        <dbReference type="PROSITE" id="PS50279"/>
    </source>
</evidence>
<name>A0A8D0BWN7_SALMN</name>
<dbReference type="PANTHER" id="PTHR10083">
    <property type="entry name" value="KUNITZ-TYPE PROTEASE INHIBITOR-RELATED"/>
    <property type="match status" value="1"/>
</dbReference>
<dbReference type="PROSITE" id="PS50279">
    <property type="entry name" value="BPTI_KUNITZ_2"/>
    <property type="match status" value="3"/>
</dbReference>
<dbReference type="GO" id="GO:0007596">
    <property type="term" value="P:blood coagulation"/>
    <property type="evidence" value="ECO:0007669"/>
    <property type="project" value="UniProtKB-UniRule"/>
</dbReference>
<dbReference type="PIRSF" id="PIRSF001620">
    <property type="entry name" value="TFPI"/>
    <property type="match status" value="1"/>
</dbReference>
<dbReference type="InterPro" id="IPR050098">
    <property type="entry name" value="TFPI/VKTCI-like"/>
</dbReference>
<dbReference type="Gene3D" id="4.10.410.10">
    <property type="entry name" value="Pancreatic trypsin inhibitor Kunitz domain"/>
    <property type="match status" value="3"/>
</dbReference>
<evidence type="ECO:0000256" key="2">
    <source>
        <dbReference type="ARBA" id="ARBA00022525"/>
    </source>
</evidence>
<feature type="domain" description="BPTI/Kunitz inhibitor" evidence="11">
    <location>
        <begin position="97"/>
        <end position="147"/>
    </location>
</feature>
<feature type="domain" description="BPTI/Kunitz inhibitor" evidence="11">
    <location>
        <begin position="37"/>
        <end position="87"/>
    </location>
</feature>
<dbReference type="PRINTS" id="PR00759">
    <property type="entry name" value="BASICPTASE"/>
</dbReference>
<keyword evidence="7 10" id="KW-0094">Blood coagulation</keyword>